<dbReference type="Proteomes" id="UP000824031">
    <property type="component" value="Unassembled WGS sequence"/>
</dbReference>
<comment type="caution">
    <text evidence="4">The sequence shown here is derived from an EMBL/GenBank/DDBJ whole genome shotgun (WGS) entry which is preliminary data.</text>
</comment>
<dbReference type="AlphaFoldDB" id="A0A9D2JHN4"/>
<evidence type="ECO:0000256" key="3">
    <source>
        <dbReference type="SAM" id="Phobius"/>
    </source>
</evidence>
<feature type="transmembrane region" description="Helical" evidence="3">
    <location>
        <begin position="66"/>
        <end position="90"/>
    </location>
</feature>
<dbReference type="EMBL" id="DXBO01000141">
    <property type="protein sequence ID" value="HIZ49044.1"/>
    <property type="molecule type" value="Genomic_DNA"/>
</dbReference>
<reference evidence="4" key="2">
    <citation type="submission" date="2021-04" db="EMBL/GenBank/DDBJ databases">
        <authorList>
            <person name="Gilroy R."/>
        </authorList>
    </citation>
    <scope>NUCLEOTIDE SEQUENCE</scope>
    <source>
        <strain evidence="4">3436</strain>
    </source>
</reference>
<organism evidence="4 5">
    <name type="scientific">Candidatus Gemmiger excrementavium</name>
    <dbReference type="NCBI Taxonomy" id="2838608"/>
    <lineage>
        <taxon>Bacteria</taxon>
        <taxon>Bacillati</taxon>
        <taxon>Bacillota</taxon>
        <taxon>Clostridia</taxon>
        <taxon>Eubacteriales</taxon>
        <taxon>Gemmiger</taxon>
    </lineage>
</organism>
<keyword evidence="1 3" id="KW-0812">Transmembrane</keyword>
<evidence type="ECO:0000313" key="5">
    <source>
        <dbReference type="Proteomes" id="UP000824031"/>
    </source>
</evidence>
<name>A0A9D2JHN4_9FIRM</name>
<accession>A0A9D2JHN4</accession>
<sequence>MWLLLFVAVAAALLVAALTKTKFTVQKTSIVGVMAALSLVAYEFFRIPNVFGSGSSFHLGNTFTALTAMLLDGVSGGLAGAIGLALADIIAGDPGYAFTTFILKFIIGLVCGATAHRVFHLRRLSPGHKTRYLLAVTASAFSGLLVNVFNDPLLGYFRNRYIFGQPAEIAAVFSKIASGVTLVNSLLSTVCAVALYLALRPALEKARLLPKE</sequence>
<dbReference type="Pfam" id="PF07155">
    <property type="entry name" value="ECF-ribofla_trS"/>
    <property type="match status" value="1"/>
</dbReference>
<protein>
    <submittedName>
        <fullName evidence="4">ECF transporter S component</fullName>
    </submittedName>
</protein>
<evidence type="ECO:0000256" key="2">
    <source>
        <dbReference type="ARBA" id="ARBA00022989"/>
    </source>
</evidence>
<feature type="transmembrane region" description="Helical" evidence="3">
    <location>
        <begin position="96"/>
        <end position="119"/>
    </location>
</feature>
<keyword evidence="3" id="KW-0472">Membrane</keyword>
<evidence type="ECO:0000256" key="1">
    <source>
        <dbReference type="ARBA" id="ARBA00022692"/>
    </source>
</evidence>
<dbReference type="Gene3D" id="1.10.1760.20">
    <property type="match status" value="1"/>
</dbReference>
<evidence type="ECO:0000313" key="4">
    <source>
        <dbReference type="EMBL" id="HIZ49044.1"/>
    </source>
</evidence>
<gene>
    <name evidence="4" type="ORF">H9810_10015</name>
</gene>
<feature type="transmembrane region" description="Helical" evidence="3">
    <location>
        <begin position="131"/>
        <end position="149"/>
    </location>
</feature>
<reference evidence="4" key="1">
    <citation type="journal article" date="2021" name="PeerJ">
        <title>Extensive microbial diversity within the chicken gut microbiome revealed by metagenomics and culture.</title>
        <authorList>
            <person name="Gilroy R."/>
            <person name="Ravi A."/>
            <person name="Getino M."/>
            <person name="Pursley I."/>
            <person name="Horton D.L."/>
            <person name="Alikhan N.F."/>
            <person name="Baker D."/>
            <person name="Gharbi K."/>
            <person name="Hall N."/>
            <person name="Watson M."/>
            <person name="Adriaenssens E.M."/>
            <person name="Foster-Nyarko E."/>
            <person name="Jarju S."/>
            <person name="Secka A."/>
            <person name="Antonio M."/>
            <person name="Oren A."/>
            <person name="Chaudhuri R.R."/>
            <person name="La Ragione R."/>
            <person name="Hildebrand F."/>
            <person name="Pallen M.J."/>
        </authorList>
    </citation>
    <scope>NUCLEOTIDE SEQUENCE</scope>
    <source>
        <strain evidence="4">3436</strain>
    </source>
</reference>
<feature type="transmembrane region" description="Helical" evidence="3">
    <location>
        <begin position="29"/>
        <end position="45"/>
    </location>
</feature>
<dbReference type="GO" id="GO:0016020">
    <property type="term" value="C:membrane"/>
    <property type="evidence" value="ECO:0007669"/>
    <property type="project" value="InterPro"/>
</dbReference>
<proteinExistence type="predicted"/>
<keyword evidence="2 3" id="KW-1133">Transmembrane helix</keyword>
<dbReference type="PANTHER" id="PTHR37815:SF3">
    <property type="entry name" value="UPF0397 PROTEIN SPR0429"/>
    <property type="match status" value="1"/>
</dbReference>
<dbReference type="InterPro" id="IPR009825">
    <property type="entry name" value="ECF_substrate-spec-like"/>
</dbReference>
<feature type="transmembrane region" description="Helical" evidence="3">
    <location>
        <begin position="169"/>
        <end position="199"/>
    </location>
</feature>
<dbReference type="PANTHER" id="PTHR37815">
    <property type="entry name" value="UPF0397 PROTEIN BC_2624-RELATED"/>
    <property type="match status" value="1"/>
</dbReference>